<dbReference type="RefSeq" id="WP_380794619.1">
    <property type="nucleotide sequence ID" value="NZ_JBHTKR010000007.1"/>
</dbReference>
<feature type="transmembrane region" description="Helical" evidence="1">
    <location>
        <begin position="21"/>
        <end position="39"/>
    </location>
</feature>
<evidence type="ECO:0000313" key="2">
    <source>
        <dbReference type="EMBL" id="MFD1196483.1"/>
    </source>
</evidence>
<evidence type="ECO:0000256" key="1">
    <source>
        <dbReference type="SAM" id="Phobius"/>
    </source>
</evidence>
<dbReference type="Proteomes" id="UP001597151">
    <property type="component" value="Unassembled WGS sequence"/>
</dbReference>
<reference evidence="3" key="1">
    <citation type="journal article" date="2019" name="Int. J. Syst. Evol. Microbiol.">
        <title>The Global Catalogue of Microorganisms (GCM) 10K type strain sequencing project: providing services to taxonomists for standard genome sequencing and annotation.</title>
        <authorList>
            <consortium name="The Broad Institute Genomics Platform"/>
            <consortium name="The Broad Institute Genome Sequencing Center for Infectious Disease"/>
            <person name="Wu L."/>
            <person name="Ma J."/>
        </authorList>
    </citation>
    <scope>NUCLEOTIDE SEQUENCE [LARGE SCALE GENOMIC DNA]</scope>
    <source>
        <strain evidence="3">CCUG 55328</strain>
    </source>
</reference>
<dbReference type="EMBL" id="JBHTKR010000007">
    <property type="protein sequence ID" value="MFD1196483.1"/>
    <property type="molecule type" value="Genomic_DNA"/>
</dbReference>
<accession>A0ABW3THP8</accession>
<protein>
    <recommendedName>
        <fullName evidence="4">Lipoprotein</fullName>
    </recommendedName>
</protein>
<organism evidence="2 3">
    <name type="scientific">Seohaeicola saemankumensis</name>
    <dbReference type="NCBI Taxonomy" id="481181"/>
    <lineage>
        <taxon>Bacteria</taxon>
        <taxon>Pseudomonadati</taxon>
        <taxon>Pseudomonadota</taxon>
        <taxon>Alphaproteobacteria</taxon>
        <taxon>Rhodobacterales</taxon>
        <taxon>Roseobacteraceae</taxon>
        <taxon>Seohaeicola</taxon>
    </lineage>
</organism>
<gene>
    <name evidence="2" type="ORF">ACFQ3C_17560</name>
</gene>
<keyword evidence="1" id="KW-0812">Transmembrane</keyword>
<comment type="caution">
    <text evidence="2">The sequence shown here is derived from an EMBL/GenBank/DDBJ whole genome shotgun (WGS) entry which is preliminary data.</text>
</comment>
<sequence>MEHEMAAFASFFGLARRAGRQISLAIGLACLCGCAAIGIGASEALVVMGAGVAGIEMAAIANRQDNGDEPKISGTYKEGFWFDRELYSVSVASMTAQEAETLARATARDSCAARGKVPSTVSENAFEATSMLGPSKFRFEMKFRCRDDAAEG</sequence>
<keyword evidence="1" id="KW-0472">Membrane</keyword>
<name>A0ABW3THP8_9RHOB</name>
<keyword evidence="3" id="KW-1185">Reference proteome</keyword>
<evidence type="ECO:0000313" key="3">
    <source>
        <dbReference type="Proteomes" id="UP001597151"/>
    </source>
</evidence>
<proteinExistence type="predicted"/>
<keyword evidence="1" id="KW-1133">Transmembrane helix</keyword>
<evidence type="ECO:0008006" key="4">
    <source>
        <dbReference type="Google" id="ProtNLM"/>
    </source>
</evidence>